<feature type="domain" description="PiggyBac transposable element-derived protein" evidence="1">
    <location>
        <begin position="1"/>
        <end position="205"/>
    </location>
</feature>
<keyword evidence="3" id="KW-1185">Reference proteome</keyword>
<gene>
    <name evidence="2" type="ORF">PoB_001168200</name>
</gene>
<evidence type="ECO:0000313" key="3">
    <source>
        <dbReference type="Proteomes" id="UP000735302"/>
    </source>
</evidence>
<dbReference type="PANTHER" id="PTHR46599">
    <property type="entry name" value="PIGGYBAC TRANSPOSABLE ELEMENT-DERIVED PROTEIN 4"/>
    <property type="match status" value="1"/>
</dbReference>
<dbReference type="PANTHER" id="PTHR46599:SF3">
    <property type="entry name" value="PIGGYBAC TRANSPOSABLE ELEMENT-DERIVED PROTEIN 4"/>
    <property type="match status" value="1"/>
</dbReference>
<protein>
    <submittedName>
        <fullName evidence="2">PiggyBac transposable element-derived protein 4</fullName>
    </submittedName>
</protein>
<dbReference type="InterPro" id="IPR029526">
    <property type="entry name" value="PGBD"/>
</dbReference>
<dbReference type="Proteomes" id="UP000735302">
    <property type="component" value="Unassembled WGS sequence"/>
</dbReference>
<name>A0AAV3YSP9_9GAST</name>
<dbReference type="AlphaFoldDB" id="A0AAV3YSP9"/>
<evidence type="ECO:0000259" key="1">
    <source>
        <dbReference type="Pfam" id="PF13843"/>
    </source>
</evidence>
<proteinExistence type="predicted"/>
<organism evidence="2 3">
    <name type="scientific">Plakobranchus ocellatus</name>
    <dbReference type="NCBI Taxonomy" id="259542"/>
    <lineage>
        <taxon>Eukaryota</taxon>
        <taxon>Metazoa</taxon>
        <taxon>Spiralia</taxon>
        <taxon>Lophotrochozoa</taxon>
        <taxon>Mollusca</taxon>
        <taxon>Gastropoda</taxon>
        <taxon>Heterobranchia</taxon>
        <taxon>Euthyneura</taxon>
        <taxon>Panpulmonata</taxon>
        <taxon>Sacoglossa</taxon>
        <taxon>Placobranchoidea</taxon>
        <taxon>Plakobranchidae</taxon>
        <taxon>Plakobranchus</taxon>
    </lineage>
</organism>
<dbReference type="Pfam" id="PF13843">
    <property type="entry name" value="DDE_Tnp_1_7"/>
    <property type="match status" value="1"/>
</dbReference>
<accession>A0AAV3YSP9</accession>
<evidence type="ECO:0000313" key="2">
    <source>
        <dbReference type="EMBL" id="GFN85176.1"/>
    </source>
</evidence>
<dbReference type="EMBL" id="BLXT01001379">
    <property type="protein sequence ID" value="GFN85176.1"/>
    <property type="molecule type" value="Genomic_DNA"/>
</dbReference>
<reference evidence="2 3" key="1">
    <citation type="journal article" date="2021" name="Elife">
        <title>Chloroplast acquisition without the gene transfer in kleptoplastic sea slugs, Plakobranchus ocellatus.</title>
        <authorList>
            <person name="Maeda T."/>
            <person name="Takahashi S."/>
            <person name="Yoshida T."/>
            <person name="Shimamura S."/>
            <person name="Takaki Y."/>
            <person name="Nagai Y."/>
            <person name="Toyoda A."/>
            <person name="Suzuki Y."/>
            <person name="Arimoto A."/>
            <person name="Ishii H."/>
            <person name="Satoh N."/>
            <person name="Nishiyama T."/>
            <person name="Hasebe M."/>
            <person name="Maruyama T."/>
            <person name="Minagawa J."/>
            <person name="Obokata J."/>
            <person name="Shigenobu S."/>
        </authorList>
    </citation>
    <scope>NUCLEOTIDE SEQUENCE [LARGE SCALE GENOMIC DNA]</scope>
</reference>
<sequence length="267" mass="31834">MVPFKGRSRFKVYMKDKPTNWGFKLYVFCEGKTGYVYTLEMYCADRRFSNKAVDVTMRLMQPLLNKGHRLFVDDYYCCLKLWNRLKSSHTTLVGTCRRNRIGMPRDLFEDRQRPGDLDCRRKGHLIITRWMDKREVITLSSCHLPQLRETIGRSEVKEKPLRCDRLCEAHVWSGPLRPAHFFFFTMRRKQHKWWKKPSLHLLTIVSIQIMILLNVHRKYDGRRTITMSQFVKDLIVSLASIEDTTAEAEDVVHLPLIRLKERHFIET</sequence>
<comment type="caution">
    <text evidence="2">The sequence shown here is derived from an EMBL/GenBank/DDBJ whole genome shotgun (WGS) entry which is preliminary data.</text>
</comment>